<evidence type="ECO:0000256" key="4">
    <source>
        <dbReference type="ARBA" id="ARBA00023054"/>
    </source>
</evidence>
<evidence type="ECO:0000313" key="12">
    <source>
        <dbReference type="EMBL" id="NXD84208.1"/>
    </source>
</evidence>
<comment type="similarity">
    <text evidence="6">Belongs to the CEP120 family.</text>
</comment>
<feature type="region of interest" description="Disordered" evidence="10">
    <location>
        <begin position="624"/>
        <end position="644"/>
    </location>
</feature>
<evidence type="ECO:0000256" key="2">
    <source>
        <dbReference type="ARBA" id="ARBA00022490"/>
    </source>
</evidence>
<name>A0A851Z257_9AVES</name>
<dbReference type="InterPro" id="IPR039893">
    <property type="entry name" value="CEP120-like"/>
</dbReference>
<feature type="compositionally biased region" description="Polar residues" evidence="10">
    <location>
        <begin position="375"/>
        <end position="394"/>
    </location>
</feature>
<dbReference type="Proteomes" id="UP000648918">
    <property type="component" value="Unassembled WGS sequence"/>
</dbReference>
<dbReference type="GO" id="GO:0005813">
    <property type="term" value="C:centrosome"/>
    <property type="evidence" value="ECO:0007669"/>
    <property type="project" value="UniProtKB-SubCell"/>
</dbReference>
<feature type="non-terminal residue" evidence="12">
    <location>
        <position position="1"/>
    </location>
</feature>
<dbReference type="Pfam" id="PF12416">
    <property type="entry name" value="DUF3668"/>
    <property type="match status" value="1"/>
</dbReference>
<evidence type="ECO:0000256" key="1">
    <source>
        <dbReference type="ARBA" id="ARBA00004300"/>
    </source>
</evidence>
<evidence type="ECO:0000256" key="10">
    <source>
        <dbReference type="SAM" id="MobiDB-lite"/>
    </source>
</evidence>
<sequence length="984" mass="112701">MVSRAADRLLIVVSVLEGRYFPKRSKHMLIVEAKFDGEQLATDPVEHTDQPEFATELAWELDRKALHQHRLQRTPIKLQCFALDPVSSAKENIGYIVLDLRAAQEKKQAPKWYPLLSNKYTKFKSEIQVGIALETDSKTLVDGFKAKEAPPREGKESTLLSGLDLKSIVPVLNEDEGYHQIGPAEYCRDYFVLSVTIAFATQLEQLVPSTMKLPERQPEFFFYYSLLGNDVTNEPFTDLINPNFEPERASVRIRSTADILQVYLRSQSKLQIHLCCGDQSLGSTEIPLSGLLKKGSVEIDQYPVAIEGAFVLVPPNRAKQKLPQLPLDMAPTVGVSVTLQRESLRAQPLIPLNARTEPKQPQEKVLSPMSGKTEGLQQRSQNAPSQAYHSSTEDGATESEAESLKFEKATKLKKKADNGPVAESQPNPVGESSSSELVSAQKIVIPAASHHFCFSIDLRSIRGLDLGFPINCILRYSYPFFGSAAPIMTSPPVEVRKNTEVFLPQSYCAFDFATIPHQLQDTFLRLPLLVELWHKDKTAKDLLLGVARLQLSNVLASEKARFLGANGEQCWRQTCSETVSVTAAQGSGNRIAELSYAITLEDYGLVKMQEVLVSDSSQCVGAGQQRHVPHTQPPCAPESHSQPRETLEYRAALELEMWKEMQEDIFENQLKEKEMAHMQVLAEEWKKRDREREALVKKKLAEYTVLEEQLQKTLRDLDKRERQLFSAESELQRVKKELQAEHERNLQELQDSVRRAREECAHQVELERSKIKQLEEDKIRLQQQLYEAENKQKTLEKEFQQYKEQQSSKPEIQLQSEINLLSLEKVELERKLESATKSKLHYKQQWTRALKELARLKQREQENAMAHLKKQQQELEHMRLRYLAAEEKELGKTDRQELEDIRNELNRLKQQEERKQLQDVKENSAGRVDSFHSRKLNENMDDYLSRLIAERDTLLRTGVYNHEDHIVSELDRQIRETIAKRNVT</sequence>
<dbReference type="GO" id="GO:0022027">
    <property type="term" value="P:interkinetic nuclear migration"/>
    <property type="evidence" value="ECO:0007669"/>
    <property type="project" value="TreeGrafter"/>
</dbReference>
<dbReference type="GO" id="GO:0032880">
    <property type="term" value="P:regulation of protein localization"/>
    <property type="evidence" value="ECO:0007669"/>
    <property type="project" value="UniProtKB-ARBA"/>
</dbReference>
<proteinExistence type="inferred from homology"/>
<dbReference type="EMBL" id="WBNJ01000326">
    <property type="protein sequence ID" value="NXD84208.1"/>
    <property type="molecule type" value="Genomic_DNA"/>
</dbReference>
<gene>
    <name evidence="12" type="primary">Cep120</name>
    <name evidence="12" type="ORF">HALSEN_R13073</name>
</gene>
<evidence type="ECO:0000256" key="6">
    <source>
        <dbReference type="ARBA" id="ARBA00060869"/>
    </source>
</evidence>
<evidence type="ECO:0000256" key="9">
    <source>
        <dbReference type="SAM" id="Coils"/>
    </source>
</evidence>
<feature type="compositionally biased region" description="Polar residues" evidence="10">
    <location>
        <begin position="424"/>
        <end position="433"/>
    </location>
</feature>
<dbReference type="InterPro" id="IPR035892">
    <property type="entry name" value="C2_domain_sf"/>
</dbReference>
<comment type="caution">
    <text evidence="12">The sequence shown here is derived from an EMBL/GenBank/DDBJ whole genome shotgun (WGS) entry which is preliminary data.</text>
</comment>
<dbReference type="OrthoDB" id="332250at2759"/>
<feature type="domain" description="C2" evidence="11">
    <location>
        <begin position="428"/>
        <end position="564"/>
    </location>
</feature>
<feature type="coiled-coil region" evidence="9">
    <location>
        <begin position="696"/>
        <end position="918"/>
    </location>
</feature>
<dbReference type="Pfam" id="PF00168">
    <property type="entry name" value="C2"/>
    <property type="match status" value="2"/>
</dbReference>
<keyword evidence="2" id="KW-0963">Cytoplasm</keyword>
<dbReference type="FunFam" id="2.60.40.150:FF:000112">
    <property type="entry name" value="centrosomal protein of 120 kDa isoform X1"/>
    <property type="match status" value="1"/>
</dbReference>
<evidence type="ECO:0000256" key="5">
    <source>
        <dbReference type="ARBA" id="ARBA00023212"/>
    </source>
</evidence>
<keyword evidence="3" id="KW-0677">Repeat</keyword>
<dbReference type="Gene3D" id="2.60.40.150">
    <property type="entry name" value="C2 domain"/>
    <property type="match status" value="1"/>
</dbReference>
<dbReference type="SUPFAM" id="SSF49562">
    <property type="entry name" value="C2 domain (Calcium/lipid-binding domain, CaLB)"/>
    <property type="match status" value="1"/>
</dbReference>
<accession>A0A851Z257</accession>
<dbReference type="PROSITE" id="PS50004">
    <property type="entry name" value="C2"/>
    <property type="match status" value="2"/>
</dbReference>
<dbReference type="PANTHER" id="PTHR21574:SF0">
    <property type="entry name" value="CENTROSOMAL PROTEIN OF 120 KDA"/>
    <property type="match status" value="1"/>
</dbReference>
<dbReference type="InterPro" id="IPR000008">
    <property type="entry name" value="C2_dom"/>
</dbReference>
<feature type="non-terminal residue" evidence="12">
    <location>
        <position position="984"/>
    </location>
</feature>
<feature type="domain" description="C2" evidence="11">
    <location>
        <begin position="1"/>
        <end position="113"/>
    </location>
</feature>
<evidence type="ECO:0000256" key="8">
    <source>
        <dbReference type="ARBA" id="ARBA00076226"/>
    </source>
</evidence>
<keyword evidence="4 9" id="KW-0175">Coiled coil</keyword>
<dbReference type="PANTHER" id="PTHR21574">
    <property type="entry name" value="CENTROSOMAL PROTEIN OF 120 KDA"/>
    <property type="match status" value="1"/>
</dbReference>
<keyword evidence="13" id="KW-1185">Reference proteome</keyword>
<dbReference type="InterPro" id="IPR022136">
    <property type="entry name" value="DUF3668"/>
</dbReference>
<evidence type="ECO:0000256" key="7">
    <source>
        <dbReference type="ARBA" id="ARBA00071268"/>
    </source>
</evidence>
<evidence type="ECO:0000313" key="13">
    <source>
        <dbReference type="Proteomes" id="UP000648918"/>
    </source>
</evidence>
<protein>
    <recommendedName>
        <fullName evidence="7">Centrosomal protein of 120 kDa</fullName>
    </recommendedName>
    <alternativeName>
        <fullName evidence="8">Coiled-coil domain-containing protein 100</fullName>
    </alternativeName>
</protein>
<comment type="subcellular location">
    <subcellularLocation>
        <location evidence="1">Cytoplasm</location>
        <location evidence="1">Cytoskeleton</location>
        <location evidence="1">Microtubule organizing center</location>
        <location evidence="1">Centrosome</location>
    </subcellularLocation>
</comment>
<feature type="region of interest" description="Disordered" evidence="10">
    <location>
        <begin position="348"/>
        <end position="433"/>
    </location>
</feature>
<keyword evidence="5" id="KW-0206">Cytoskeleton</keyword>
<evidence type="ECO:0000256" key="3">
    <source>
        <dbReference type="ARBA" id="ARBA00022737"/>
    </source>
</evidence>
<dbReference type="GO" id="GO:1903724">
    <property type="term" value="P:positive regulation of centriole elongation"/>
    <property type="evidence" value="ECO:0007669"/>
    <property type="project" value="TreeGrafter"/>
</dbReference>
<reference evidence="12" key="1">
    <citation type="submission" date="2019-09" db="EMBL/GenBank/DDBJ databases">
        <title>Bird 10,000 Genomes (B10K) Project - Family phase.</title>
        <authorList>
            <person name="Zhang G."/>
        </authorList>
    </citation>
    <scope>NUCLEOTIDE SEQUENCE</scope>
    <source>
        <strain evidence="12">B10K-DU-024-03</strain>
        <tissue evidence="12">Muscle</tissue>
    </source>
</reference>
<dbReference type="AlphaFoldDB" id="A0A851Z257"/>
<organism evidence="12 13">
    <name type="scientific">Halcyon senegalensis</name>
    <dbReference type="NCBI Taxonomy" id="342381"/>
    <lineage>
        <taxon>Eukaryota</taxon>
        <taxon>Metazoa</taxon>
        <taxon>Chordata</taxon>
        <taxon>Craniata</taxon>
        <taxon>Vertebrata</taxon>
        <taxon>Euteleostomi</taxon>
        <taxon>Archelosauria</taxon>
        <taxon>Archosauria</taxon>
        <taxon>Dinosauria</taxon>
        <taxon>Saurischia</taxon>
        <taxon>Theropoda</taxon>
        <taxon>Coelurosauria</taxon>
        <taxon>Aves</taxon>
        <taxon>Neognathae</taxon>
        <taxon>Neoaves</taxon>
        <taxon>Telluraves</taxon>
        <taxon>Coraciimorphae</taxon>
        <taxon>Coraciiformes</taxon>
        <taxon>Alcedinidae</taxon>
        <taxon>Halcyon</taxon>
    </lineage>
</organism>
<evidence type="ECO:0000259" key="11">
    <source>
        <dbReference type="PROSITE" id="PS50004"/>
    </source>
</evidence>